<evidence type="ECO:0000256" key="3">
    <source>
        <dbReference type="ARBA" id="ARBA00022840"/>
    </source>
</evidence>
<proteinExistence type="predicted"/>
<accession>A0ABR9LXR3</accession>
<dbReference type="SMART" id="SM00382">
    <property type="entry name" value="AAA"/>
    <property type="match status" value="2"/>
</dbReference>
<dbReference type="EMBL" id="JADBEK010000001">
    <property type="protein sequence ID" value="MBE1585175.1"/>
    <property type="molecule type" value="Genomic_DNA"/>
</dbReference>
<feature type="region of interest" description="Disordered" evidence="4">
    <location>
        <begin position="237"/>
        <end position="270"/>
    </location>
</feature>
<dbReference type="Pfam" id="PF00005">
    <property type="entry name" value="ABC_tran"/>
    <property type="match status" value="2"/>
</dbReference>
<protein>
    <submittedName>
        <fullName evidence="6">ATPase subunit of ABC transporter with duplicated ATPase domains</fullName>
    </submittedName>
</protein>
<dbReference type="InterPro" id="IPR003593">
    <property type="entry name" value="AAA+_ATPase"/>
</dbReference>
<dbReference type="SUPFAM" id="SSF52540">
    <property type="entry name" value="P-loop containing nucleoside triphosphate hydrolases"/>
    <property type="match status" value="2"/>
</dbReference>
<feature type="compositionally biased region" description="Basic and acidic residues" evidence="4">
    <location>
        <begin position="237"/>
        <end position="266"/>
    </location>
</feature>
<gene>
    <name evidence="6" type="ORF">H4W80_003433</name>
</gene>
<dbReference type="InterPro" id="IPR050611">
    <property type="entry name" value="ABCF"/>
</dbReference>
<dbReference type="InterPro" id="IPR003439">
    <property type="entry name" value="ABC_transporter-like_ATP-bd"/>
</dbReference>
<comment type="caution">
    <text evidence="6">The sequence shown here is derived from an EMBL/GenBank/DDBJ whole genome shotgun (WGS) entry which is preliminary data.</text>
</comment>
<dbReference type="RefSeq" id="WP_192785965.1">
    <property type="nucleotide sequence ID" value="NZ_JADBEK010000001.1"/>
</dbReference>
<dbReference type="Proteomes" id="UP000633509">
    <property type="component" value="Unassembled WGS sequence"/>
</dbReference>
<evidence type="ECO:0000256" key="2">
    <source>
        <dbReference type="ARBA" id="ARBA00022741"/>
    </source>
</evidence>
<organism evidence="6 7">
    <name type="scientific">Nonomuraea angiospora</name>
    <dbReference type="NCBI Taxonomy" id="46172"/>
    <lineage>
        <taxon>Bacteria</taxon>
        <taxon>Bacillati</taxon>
        <taxon>Actinomycetota</taxon>
        <taxon>Actinomycetes</taxon>
        <taxon>Streptosporangiales</taxon>
        <taxon>Streptosporangiaceae</taxon>
        <taxon>Nonomuraea</taxon>
    </lineage>
</organism>
<evidence type="ECO:0000313" key="6">
    <source>
        <dbReference type="EMBL" id="MBE1585175.1"/>
    </source>
</evidence>
<reference evidence="6 7" key="1">
    <citation type="submission" date="2020-10" db="EMBL/GenBank/DDBJ databases">
        <title>Sequencing the genomes of 1000 actinobacteria strains.</title>
        <authorList>
            <person name="Klenk H.-P."/>
        </authorList>
    </citation>
    <scope>NUCLEOTIDE SEQUENCE [LARGE SCALE GENOMIC DNA]</scope>
    <source>
        <strain evidence="6 7">DSM 43173</strain>
    </source>
</reference>
<keyword evidence="1" id="KW-0677">Repeat</keyword>
<dbReference type="InterPro" id="IPR027417">
    <property type="entry name" value="P-loop_NTPase"/>
</dbReference>
<dbReference type="Gene3D" id="3.40.50.300">
    <property type="entry name" value="P-loop containing nucleotide triphosphate hydrolases"/>
    <property type="match status" value="2"/>
</dbReference>
<keyword evidence="7" id="KW-1185">Reference proteome</keyword>
<dbReference type="PANTHER" id="PTHR19211">
    <property type="entry name" value="ATP-BINDING TRANSPORT PROTEIN-RELATED"/>
    <property type="match status" value="1"/>
</dbReference>
<keyword evidence="3" id="KW-0067">ATP-binding</keyword>
<dbReference type="CDD" id="cd03221">
    <property type="entry name" value="ABCF_EF-3"/>
    <property type="match status" value="2"/>
</dbReference>
<feature type="domain" description="ABC transporter" evidence="5">
    <location>
        <begin position="6"/>
        <end position="238"/>
    </location>
</feature>
<evidence type="ECO:0000259" key="5">
    <source>
        <dbReference type="PROSITE" id="PS50893"/>
    </source>
</evidence>
<evidence type="ECO:0000313" key="7">
    <source>
        <dbReference type="Proteomes" id="UP000633509"/>
    </source>
</evidence>
<feature type="domain" description="ABC transporter" evidence="5">
    <location>
        <begin position="334"/>
        <end position="541"/>
    </location>
</feature>
<name>A0ABR9LXR3_9ACTN</name>
<dbReference type="PANTHER" id="PTHR19211:SF6">
    <property type="entry name" value="BLL7188 PROTEIN"/>
    <property type="match status" value="1"/>
</dbReference>
<dbReference type="PROSITE" id="PS50893">
    <property type="entry name" value="ABC_TRANSPORTER_2"/>
    <property type="match status" value="2"/>
</dbReference>
<evidence type="ECO:0000256" key="1">
    <source>
        <dbReference type="ARBA" id="ARBA00022737"/>
    </source>
</evidence>
<evidence type="ECO:0000256" key="4">
    <source>
        <dbReference type="SAM" id="MobiDB-lite"/>
    </source>
</evidence>
<keyword evidence="2" id="KW-0547">Nucleotide-binding</keyword>
<sequence length="541" mass="58083">MSDAFIICSSLSFSWPDDTPVFSDLSFTVGGGRTGLVAPNGAGKSTLLKLIAGEYRPGGGSVSVGGLLGYLPQSLPLAGDLTVAEVLGIAPVIAALDAIESGDASEEHFTTIGNDWDIEERTRAQLDRLGLGDLGFDRTLRTLSGGQVVSLGLAAQLLKRPDVLLLDEPTNNLDLAARRRLYDVLGDWNGCLLVVSHDRALLDRMDRIAELDRGEVRFYGGDFTAYEEAVRAEQEAAERNVRSAEQELKREKRELQQARERADRRASNAARNLKSAGLPRIFAGNMKRGAQESAGRAGQMHAARVSDAKARLDEAGRALRDDQKITLELPGTNVPAGRTVFHGEQLQARGLFAEPGIDLTVRGPERIALTGPNGAGKSTLLRLISGDLSPDGGTTRRADGRVAYLSQRLDLLDVERTVAENLAAFAPRMPEAERMNLLARFLFRGARAHLPVGVLSGGERLRATLACVLCADPAPQLLLLDEPTNNLDLVSVGQLESALGSYEGAFVVVSHDERFLAEIGVERWLELSGGRLLETGGPAGE</sequence>